<keyword evidence="5 8" id="KW-0408">Iron</keyword>
<dbReference type="HAMAP" id="MF_01658">
    <property type="entry name" value="COQ7"/>
    <property type="match status" value="1"/>
</dbReference>
<dbReference type="AlphaFoldDB" id="A0AAN5CG25"/>
<dbReference type="PANTHER" id="PTHR11237:SF4">
    <property type="entry name" value="5-DEMETHOXYUBIQUINONE HYDROXYLASE, MITOCHONDRIAL"/>
    <property type="match status" value="1"/>
</dbReference>
<proteinExistence type="inferred from homology"/>
<comment type="catalytic activity">
    <reaction evidence="8">
        <text>a 5-methoxy-2-methyl-3-(all-trans-polyprenyl)benzene-1,4-diol + AH2 + O2 = a 3-demethylubiquinol + A + H2O</text>
        <dbReference type="Rhea" id="RHEA:50908"/>
        <dbReference type="Rhea" id="RHEA-COMP:10859"/>
        <dbReference type="Rhea" id="RHEA-COMP:10914"/>
        <dbReference type="ChEBI" id="CHEBI:13193"/>
        <dbReference type="ChEBI" id="CHEBI:15377"/>
        <dbReference type="ChEBI" id="CHEBI:15379"/>
        <dbReference type="ChEBI" id="CHEBI:17499"/>
        <dbReference type="ChEBI" id="CHEBI:84167"/>
        <dbReference type="ChEBI" id="CHEBI:84422"/>
        <dbReference type="EC" id="1.14.99.60"/>
    </reaction>
</comment>
<dbReference type="PANTHER" id="PTHR11237">
    <property type="entry name" value="COENZYME Q10 BIOSYNTHESIS PROTEIN 7"/>
    <property type="match status" value="1"/>
</dbReference>
<dbReference type="GO" id="GO:0031314">
    <property type="term" value="C:extrinsic component of mitochondrial inner membrane"/>
    <property type="evidence" value="ECO:0007669"/>
    <property type="project" value="UniProtKB-UniRule"/>
</dbReference>
<evidence type="ECO:0000313" key="9">
    <source>
        <dbReference type="EMBL" id="GMR42244.1"/>
    </source>
</evidence>
<name>A0AAN5CG25_9BILA</name>
<dbReference type="GO" id="GO:0016709">
    <property type="term" value="F:oxidoreductase activity, acting on paired donors, with incorporation or reduction of molecular oxygen, NAD(P)H as one donor, and incorporation of one atom of oxygen"/>
    <property type="evidence" value="ECO:0007669"/>
    <property type="project" value="UniProtKB-UniRule"/>
</dbReference>
<organism evidence="9 10">
    <name type="scientific">Pristionchus mayeri</name>
    <dbReference type="NCBI Taxonomy" id="1317129"/>
    <lineage>
        <taxon>Eukaryota</taxon>
        <taxon>Metazoa</taxon>
        <taxon>Ecdysozoa</taxon>
        <taxon>Nematoda</taxon>
        <taxon>Chromadorea</taxon>
        <taxon>Rhabditida</taxon>
        <taxon>Rhabditina</taxon>
        <taxon>Diplogasteromorpha</taxon>
        <taxon>Diplogasteroidea</taxon>
        <taxon>Neodiplogasteridae</taxon>
        <taxon>Pristionchus</taxon>
    </lineage>
</organism>
<evidence type="ECO:0000256" key="4">
    <source>
        <dbReference type="ARBA" id="ARBA00023002"/>
    </source>
</evidence>
<keyword evidence="8" id="KW-0999">Mitochondrion inner membrane</keyword>
<comment type="subcellular location">
    <subcellularLocation>
        <location evidence="8">Mitochondrion inner membrane</location>
        <topology evidence="8">Peripheral membrane protein</topology>
        <orientation evidence="8">Matrix side</orientation>
    </subcellularLocation>
</comment>
<evidence type="ECO:0000313" key="10">
    <source>
        <dbReference type="Proteomes" id="UP001328107"/>
    </source>
</evidence>
<dbReference type="SUPFAM" id="SSF47240">
    <property type="entry name" value="Ferritin-like"/>
    <property type="match status" value="1"/>
</dbReference>
<comment type="pathway">
    <text evidence="1 8">Cofactor biosynthesis; ubiquinone biosynthesis.</text>
</comment>
<dbReference type="GO" id="GO:0005634">
    <property type="term" value="C:nucleus"/>
    <property type="evidence" value="ECO:0007669"/>
    <property type="project" value="TreeGrafter"/>
</dbReference>
<keyword evidence="7 8" id="KW-0472">Membrane</keyword>
<dbReference type="GO" id="GO:0008682">
    <property type="term" value="F:3-demethoxyubiquinol 3-hydroxylase activity"/>
    <property type="evidence" value="ECO:0007669"/>
    <property type="project" value="UniProtKB-EC"/>
</dbReference>
<keyword evidence="8" id="KW-0496">Mitochondrion</keyword>
<comment type="similarity">
    <text evidence="8">Belongs to the COQ7 family.</text>
</comment>
<accession>A0AAN5CG25</accession>
<evidence type="ECO:0000256" key="5">
    <source>
        <dbReference type="ARBA" id="ARBA00023004"/>
    </source>
</evidence>
<feature type="binding site" evidence="8">
    <location>
        <position position="71"/>
    </location>
    <ligand>
        <name>Fe cation</name>
        <dbReference type="ChEBI" id="CHEBI:24875"/>
        <label>1</label>
    </ligand>
</feature>
<gene>
    <name evidence="9" type="ORF">PMAYCL1PPCAC_12439</name>
</gene>
<feature type="binding site" evidence="8">
    <location>
        <position position="74"/>
    </location>
    <ligand>
        <name>Fe cation</name>
        <dbReference type="ChEBI" id="CHEBI:24875"/>
        <label>1</label>
    </ligand>
</feature>
<dbReference type="GO" id="GO:2000377">
    <property type="term" value="P:regulation of reactive oxygen species metabolic process"/>
    <property type="evidence" value="ECO:0007669"/>
    <property type="project" value="TreeGrafter"/>
</dbReference>
<dbReference type="InterPro" id="IPR011566">
    <property type="entry name" value="Ubq_synth_Coq7"/>
</dbReference>
<feature type="binding site" evidence="8">
    <location>
        <position position="41"/>
    </location>
    <ligand>
        <name>Fe cation</name>
        <dbReference type="ChEBI" id="CHEBI:24875"/>
        <label>1</label>
    </ligand>
</feature>
<keyword evidence="6 8" id="KW-0503">Monooxygenase</keyword>
<feature type="binding site" evidence="8">
    <location>
        <position position="158"/>
    </location>
    <ligand>
        <name>Fe cation</name>
        <dbReference type="ChEBI" id="CHEBI:24875"/>
        <label>2</label>
    </ligand>
</feature>
<keyword evidence="10" id="KW-1185">Reference proteome</keyword>
<feature type="binding site" evidence="8">
    <location>
        <position position="158"/>
    </location>
    <ligand>
        <name>Fe cation</name>
        <dbReference type="ChEBI" id="CHEBI:24875"/>
        <label>1</label>
    </ligand>
</feature>
<keyword evidence="2 8" id="KW-0831">Ubiquinone biosynthesis</keyword>
<protein>
    <recommendedName>
        <fullName evidence="8">5-demethoxyubiquinone hydroxylase, mitochondrial</fullName>
        <shortName evidence="8">DMQ hydroxylase</shortName>
        <ecNumber evidence="8">1.14.99.60</ecNumber>
    </recommendedName>
    <alternativeName>
        <fullName evidence="8">Ubiquinone biosynthesis monooxygenase COQ7</fullName>
    </alternativeName>
</protein>
<evidence type="ECO:0000256" key="1">
    <source>
        <dbReference type="ARBA" id="ARBA00004749"/>
    </source>
</evidence>
<dbReference type="EC" id="1.14.99.60" evidence="8"/>
<dbReference type="GO" id="GO:0010468">
    <property type="term" value="P:regulation of gene expression"/>
    <property type="evidence" value="ECO:0007669"/>
    <property type="project" value="TreeGrafter"/>
</dbReference>
<comment type="cofactor">
    <cofactor evidence="8">
        <name>Fe cation</name>
        <dbReference type="ChEBI" id="CHEBI:24875"/>
    </cofactor>
    <text evidence="8">Binds 2 iron ions per subunit.</text>
</comment>
<feature type="binding site" evidence="8">
    <location>
        <position position="123"/>
    </location>
    <ligand>
        <name>Fe cation</name>
        <dbReference type="ChEBI" id="CHEBI:24875"/>
        <label>2</label>
    </ligand>
</feature>
<keyword evidence="4 8" id="KW-0560">Oxidoreductase</keyword>
<comment type="function">
    <text evidence="8">Catalyzes the hydroxylation of 2-polyprenyl-3-methyl-6-methoxy-1,4-benzoquinol (DMQH2) during ubiquinone biosynthesis. Has also a structural role in the COQ enzyme complex, stabilizing other COQ polypeptides. Involved in lifespan determination in a ubiquinone-independent manner.</text>
</comment>
<feature type="binding site" evidence="8">
    <location>
        <position position="71"/>
    </location>
    <ligand>
        <name>Fe cation</name>
        <dbReference type="ChEBI" id="CHEBI:24875"/>
        <label>2</label>
    </ligand>
</feature>
<dbReference type="GO" id="GO:0008340">
    <property type="term" value="P:determination of adult lifespan"/>
    <property type="evidence" value="ECO:0007669"/>
    <property type="project" value="TreeGrafter"/>
</dbReference>
<feature type="binding site" evidence="8">
    <location>
        <position position="161"/>
    </location>
    <ligand>
        <name>Fe cation</name>
        <dbReference type="ChEBI" id="CHEBI:24875"/>
        <label>2</label>
    </ligand>
</feature>
<comment type="subunit">
    <text evidence="8">Component of a multi-subunit COQ enzyme complex.</text>
</comment>
<evidence type="ECO:0000256" key="8">
    <source>
        <dbReference type="HAMAP-Rule" id="MF_03194"/>
    </source>
</evidence>
<dbReference type="Pfam" id="PF03232">
    <property type="entry name" value="COQ7"/>
    <property type="match status" value="1"/>
</dbReference>
<dbReference type="InterPro" id="IPR009078">
    <property type="entry name" value="Ferritin-like_SF"/>
</dbReference>
<evidence type="ECO:0000256" key="3">
    <source>
        <dbReference type="ARBA" id="ARBA00022723"/>
    </source>
</evidence>
<dbReference type="Proteomes" id="UP001328107">
    <property type="component" value="Unassembled WGS sequence"/>
</dbReference>
<sequence>MAGRFSGIMEKCLQTVQNLTKSQTTRNGLIDEIIRVDHAGELAADRIYAGQLAVLKNSSSGPAITRMWEEEKNHLDEMERLAASHSVKSSLFSPIFALAGYTLGVGSALGGKEGAMGCTMAVEELIGGHYNEQMKKLIEVAPEEKELLEILSKLRDDEMHHYDVGKENEGEKSPLFAPLKAVVQTGCKIAIKVAEKV</sequence>
<evidence type="ECO:0000256" key="7">
    <source>
        <dbReference type="ARBA" id="ARBA00023136"/>
    </source>
</evidence>
<evidence type="ECO:0000256" key="2">
    <source>
        <dbReference type="ARBA" id="ARBA00022688"/>
    </source>
</evidence>
<dbReference type="GO" id="GO:0006744">
    <property type="term" value="P:ubiquinone biosynthetic process"/>
    <property type="evidence" value="ECO:0007669"/>
    <property type="project" value="UniProtKB-UniRule"/>
</dbReference>
<keyword evidence="3 8" id="KW-0479">Metal-binding</keyword>
<dbReference type="EMBL" id="BTRK01000003">
    <property type="protein sequence ID" value="GMR42244.1"/>
    <property type="molecule type" value="Genomic_DNA"/>
</dbReference>
<comment type="caution">
    <text evidence="9">The sequence shown here is derived from an EMBL/GenBank/DDBJ whole genome shotgun (WGS) entry which is preliminary data.</text>
</comment>
<dbReference type="GO" id="GO:0046872">
    <property type="term" value="F:metal ion binding"/>
    <property type="evidence" value="ECO:0007669"/>
    <property type="project" value="UniProtKB-KW"/>
</dbReference>
<dbReference type="CDD" id="cd01042">
    <property type="entry name" value="DMQH"/>
    <property type="match status" value="1"/>
</dbReference>
<reference evidence="10" key="1">
    <citation type="submission" date="2022-10" db="EMBL/GenBank/DDBJ databases">
        <title>Genome assembly of Pristionchus species.</title>
        <authorList>
            <person name="Yoshida K."/>
            <person name="Sommer R.J."/>
        </authorList>
    </citation>
    <scope>NUCLEOTIDE SEQUENCE [LARGE SCALE GENOMIC DNA]</scope>
    <source>
        <strain evidence="10">RS5460</strain>
    </source>
</reference>
<evidence type="ECO:0000256" key="6">
    <source>
        <dbReference type="ARBA" id="ARBA00023033"/>
    </source>
</evidence>